<dbReference type="Proteomes" id="UP000249447">
    <property type="component" value="Chromosome"/>
</dbReference>
<dbReference type="InterPro" id="IPR050563">
    <property type="entry name" value="4-hydroxybenzoyl-CoA_TE"/>
</dbReference>
<dbReference type="InterPro" id="IPR029069">
    <property type="entry name" value="HotDog_dom_sf"/>
</dbReference>
<dbReference type="PANTHER" id="PTHR31793:SF24">
    <property type="entry name" value="LONG-CHAIN ACYL-COA THIOESTERASE FADM"/>
    <property type="match status" value="1"/>
</dbReference>
<dbReference type="KEGG" id="lmb:C9I47_1176"/>
<feature type="compositionally biased region" description="Low complexity" evidence="1">
    <location>
        <begin position="7"/>
        <end position="20"/>
    </location>
</feature>
<keyword evidence="3" id="KW-1185">Reference proteome</keyword>
<evidence type="ECO:0000256" key="1">
    <source>
        <dbReference type="SAM" id="MobiDB-lite"/>
    </source>
</evidence>
<dbReference type="GO" id="GO:0047617">
    <property type="term" value="F:fatty acyl-CoA hydrolase activity"/>
    <property type="evidence" value="ECO:0007669"/>
    <property type="project" value="TreeGrafter"/>
</dbReference>
<dbReference type="EMBL" id="CP029843">
    <property type="protein sequence ID" value="AWV06892.1"/>
    <property type="molecule type" value="Genomic_DNA"/>
</dbReference>
<dbReference type="AlphaFoldDB" id="A0A2U9T5J8"/>
<name>A0A2U9T5J8_9GAMM</name>
<reference evidence="2 3" key="1">
    <citation type="submission" date="2018-05" db="EMBL/GenBank/DDBJ databases">
        <title>The complete genome of Lysobacter maris HZ9B, a marine bacterium antagonistic against terrestrial plant pathogens.</title>
        <authorList>
            <person name="Zhang X.-Q."/>
        </authorList>
    </citation>
    <scope>NUCLEOTIDE SEQUENCE [LARGE SCALE GENOMIC DNA]</scope>
    <source>
        <strain evidence="2 3">HZ9B</strain>
    </source>
</reference>
<protein>
    <submittedName>
        <fullName evidence="2">Thioesterase</fullName>
    </submittedName>
</protein>
<dbReference type="SUPFAM" id="SSF54637">
    <property type="entry name" value="Thioesterase/thiol ester dehydrase-isomerase"/>
    <property type="match status" value="1"/>
</dbReference>
<gene>
    <name evidence="2" type="ORF">C9I47_1176</name>
</gene>
<feature type="compositionally biased region" description="Basic residues" evidence="1">
    <location>
        <begin position="29"/>
        <end position="51"/>
    </location>
</feature>
<dbReference type="PANTHER" id="PTHR31793">
    <property type="entry name" value="4-HYDROXYBENZOYL-COA THIOESTERASE FAMILY MEMBER"/>
    <property type="match status" value="1"/>
</dbReference>
<organism evidence="2 3">
    <name type="scientific">Marilutibacter maris</name>
    <dbReference type="NCBI Taxonomy" id="1605891"/>
    <lineage>
        <taxon>Bacteria</taxon>
        <taxon>Pseudomonadati</taxon>
        <taxon>Pseudomonadota</taxon>
        <taxon>Gammaproteobacteria</taxon>
        <taxon>Lysobacterales</taxon>
        <taxon>Lysobacteraceae</taxon>
        <taxon>Marilutibacter</taxon>
    </lineage>
</organism>
<dbReference type="CDD" id="cd00586">
    <property type="entry name" value="4HBT"/>
    <property type="match status" value="1"/>
</dbReference>
<proteinExistence type="predicted"/>
<dbReference type="Pfam" id="PF13279">
    <property type="entry name" value="4HBT_2"/>
    <property type="match status" value="1"/>
</dbReference>
<feature type="compositionally biased region" description="Low complexity" evidence="1">
    <location>
        <begin position="57"/>
        <end position="92"/>
    </location>
</feature>
<dbReference type="Gene3D" id="3.10.129.10">
    <property type="entry name" value="Hotdog Thioesterase"/>
    <property type="match status" value="1"/>
</dbReference>
<evidence type="ECO:0000313" key="2">
    <source>
        <dbReference type="EMBL" id="AWV06892.1"/>
    </source>
</evidence>
<feature type="region of interest" description="Disordered" evidence="1">
    <location>
        <begin position="1"/>
        <end position="93"/>
    </location>
</feature>
<sequence length="224" mass="23475">MSTQNKAGAASDADTGSAASPEAGDSARKPRKTAARKRTTAAKKRPAKKKTAPAPAPAQAADGGDGVGTAAPAADPAPAAPAATPTPADSPAETLLLNTPMTVRWRDLDAFNHVNNSKYLSYLEEARLRWMLGVPGQGLDDDVAPVVAAAHLNYKRPIEWPAEIAIELFVERLGNTSVSIGHRIAAAADRDTLYCDGYVVMVWIDRETGQAAPLPEAVREACSP</sequence>
<evidence type="ECO:0000313" key="3">
    <source>
        <dbReference type="Proteomes" id="UP000249447"/>
    </source>
</evidence>
<accession>A0A2U9T5J8</accession>